<dbReference type="EMBL" id="FNKK01000002">
    <property type="protein sequence ID" value="SDQ98740.1"/>
    <property type="molecule type" value="Genomic_DNA"/>
</dbReference>
<proteinExistence type="predicted"/>
<dbReference type="SMART" id="SM00530">
    <property type="entry name" value="HTH_XRE"/>
    <property type="match status" value="1"/>
</dbReference>
<dbReference type="InterPro" id="IPR050807">
    <property type="entry name" value="TransReg_Diox_bact_type"/>
</dbReference>
<dbReference type="PANTHER" id="PTHR46797:SF1">
    <property type="entry name" value="METHYLPHOSPHONATE SYNTHASE"/>
    <property type="match status" value="1"/>
</dbReference>
<evidence type="ECO:0000313" key="3">
    <source>
        <dbReference type="EMBL" id="SDQ98740.1"/>
    </source>
</evidence>
<dbReference type="AlphaFoldDB" id="A0A1H1FCY2"/>
<organism evidence="3 4">
    <name type="scientific">Thermostaphylospora chromogena</name>
    <dbReference type="NCBI Taxonomy" id="35622"/>
    <lineage>
        <taxon>Bacteria</taxon>
        <taxon>Bacillati</taxon>
        <taxon>Actinomycetota</taxon>
        <taxon>Actinomycetes</taxon>
        <taxon>Streptosporangiales</taxon>
        <taxon>Thermomonosporaceae</taxon>
        <taxon>Thermostaphylospora</taxon>
    </lineage>
</organism>
<name>A0A1H1FCY2_9ACTN</name>
<evidence type="ECO:0000313" key="4">
    <source>
        <dbReference type="Proteomes" id="UP000217103"/>
    </source>
</evidence>
<dbReference type="STRING" id="35622.SAMN04489764_2918"/>
<dbReference type="GO" id="GO:0005829">
    <property type="term" value="C:cytosol"/>
    <property type="evidence" value="ECO:0007669"/>
    <property type="project" value="TreeGrafter"/>
</dbReference>
<keyword evidence="4" id="KW-1185">Reference proteome</keyword>
<dbReference type="Pfam" id="PF13560">
    <property type="entry name" value="HTH_31"/>
    <property type="match status" value="1"/>
</dbReference>
<dbReference type="SUPFAM" id="SSF47413">
    <property type="entry name" value="lambda repressor-like DNA-binding domains"/>
    <property type="match status" value="1"/>
</dbReference>
<evidence type="ECO:0000259" key="2">
    <source>
        <dbReference type="PROSITE" id="PS50943"/>
    </source>
</evidence>
<feature type="domain" description="HTH cro/C1-type" evidence="2">
    <location>
        <begin position="10"/>
        <end position="65"/>
    </location>
</feature>
<evidence type="ECO:0000256" key="1">
    <source>
        <dbReference type="ARBA" id="ARBA00023125"/>
    </source>
</evidence>
<keyword evidence="1" id="KW-0238">DNA-binding</keyword>
<accession>A0A1H1FCY2</accession>
<dbReference type="GO" id="GO:0003677">
    <property type="term" value="F:DNA binding"/>
    <property type="evidence" value="ECO:0007669"/>
    <property type="project" value="UniProtKB-KW"/>
</dbReference>
<dbReference type="Gene3D" id="1.10.260.40">
    <property type="entry name" value="lambda repressor-like DNA-binding domains"/>
    <property type="match status" value="1"/>
</dbReference>
<gene>
    <name evidence="3" type="ORF">SAMN04489764_2918</name>
</gene>
<protein>
    <submittedName>
        <fullName evidence="3">Transcriptional regulator, contains XRE-family HTH domain</fullName>
    </submittedName>
</protein>
<dbReference type="GO" id="GO:0003700">
    <property type="term" value="F:DNA-binding transcription factor activity"/>
    <property type="evidence" value="ECO:0007669"/>
    <property type="project" value="TreeGrafter"/>
</dbReference>
<dbReference type="CDD" id="cd00093">
    <property type="entry name" value="HTH_XRE"/>
    <property type="match status" value="1"/>
</dbReference>
<reference evidence="3 4" key="1">
    <citation type="submission" date="2016-10" db="EMBL/GenBank/DDBJ databases">
        <authorList>
            <person name="de Groot N.N."/>
        </authorList>
    </citation>
    <scope>NUCLEOTIDE SEQUENCE [LARGE SCALE GENOMIC DNA]</scope>
    <source>
        <strain evidence="3 4">DSM 43794</strain>
    </source>
</reference>
<dbReference type="RefSeq" id="WP_093259532.1">
    <property type="nucleotide sequence ID" value="NZ_FNKK01000002.1"/>
</dbReference>
<dbReference type="InterPro" id="IPR001387">
    <property type="entry name" value="Cro/C1-type_HTH"/>
</dbReference>
<dbReference type="InterPro" id="IPR010982">
    <property type="entry name" value="Lambda_DNA-bd_dom_sf"/>
</dbReference>
<sequence length="404" mass="43654">MDEITIGARLRMLRKWRGMTLTQLAGLADLSKSFLSMVERGERALDRRSHISALATALRVSETDLVGGPHLTRDPVQARPHEAIPAIRTALQTNSLGAAAVERARPLAELAAELRRVESVSAACDYITLGRLLPPLLDELHVHIAAPADELEQRTALQLLIEACHPASTRAKDLGYPDLAYLAAARADEAARMLGDPVAIGKAAFLRIQSMPRVGSWDRTYAAALQAAERLQPHVTTDEGIAVQGMLTLSAALSAAATLRTAEAEALLDEAAELARRVPDDPVNNWGSFSTTNVGGWRVTIAVEVGQGGRGVLELAERIDRSRYGARRSRHAILLADVGRGLARERATSGEAITWLRQAEAMAPQRIRNDARVRETVAVMLERAYAAAAGRELRGMAARMGLPH</sequence>
<dbReference type="PANTHER" id="PTHR46797">
    <property type="entry name" value="HTH-TYPE TRANSCRIPTIONAL REGULATOR"/>
    <property type="match status" value="1"/>
</dbReference>
<dbReference type="Proteomes" id="UP000217103">
    <property type="component" value="Unassembled WGS sequence"/>
</dbReference>
<dbReference type="OrthoDB" id="4516646at2"/>
<dbReference type="PROSITE" id="PS50943">
    <property type="entry name" value="HTH_CROC1"/>
    <property type="match status" value="1"/>
</dbReference>